<dbReference type="PANTHER" id="PTHR43316:SF3">
    <property type="entry name" value="HALOACID DEHALOGENASE, TYPE II (AFU_ORTHOLOGUE AFUA_2G07750)-RELATED"/>
    <property type="match status" value="1"/>
</dbReference>
<sequence>MIVSKIPGIEAIAFDIDGTLYPAWKLTLRAIPFFTRHIRFMKAFGKVRHILHGYSSSDPDKVLPDFFNVQNELLATHLNISPQEVSDFLDREIYRGWKKKFVRIRPYPFAKEAIIRLKEAGFKIGILSDFPPEQKGSVWGILPLCDVALDSEALGALKPSRIPFLKLAEALNTPCERILYVGNSKAYDVAGASSVGMKTAYIQNPLVSFFRKKPPYADISFSNYRQFLNYVL</sequence>
<keyword evidence="1 2" id="KW-0378">Hydrolase</keyword>
<gene>
    <name evidence="2" type="ORF">GWP43_02090</name>
</gene>
<organism evidence="2 3">
    <name type="scientific">Treponema vincentii</name>
    <dbReference type="NCBI Taxonomy" id="69710"/>
    <lineage>
        <taxon>Bacteria</taxon>
        <taxon>Pseudomonadati</taxon>
        <taxon>Spirochaetota</taxon>
        <taxon>Spirochaetia</taxon>
        <taxon>Spirochaetales</taxon>
        <taxon>Treponemataceae</taxon>
        <taxon>Treponema</taxon>
    </lineage>
</organism>
<dbReference type="SFLD" id="SFLDG01129">
    <property type="entry name" value="C1.5:_HAD__Beta-PGM__Phosphata"/>
    <property type="match status" value="1"/>
</dbReference>
<dbReference type="InterPro" id="IPR023214">
    <property type="entry name" value="HAD_sf"/>
</dbReference>
<dbReference type="Pfam" id="PF00702">
    <property type="entry name" value="Hydrolase"/>
    <property type="match status" value="1"/>
</dbReference>
<reference evidence="2 3" key="1">
    <citation type="submission" date="2020-01" db="EMBL/GenBank/DDBJ databases">
        <title>Complete genome sequence of a human oral phylogroup 1 Treponema sp. strain ATCC 700766, originally isolated from periodontitis dental plaque.</title>
        <authorList>
            <person name="Chan Y."/>
            <person name="Huo Y.-B."/>
            <person name="Yu X.-L."/>
            <person name="Zeng H."/>
            <person name="Leung W.-K."/>
            <person name="Watt R.M."/>
        </authorList>
    </citation>
    <scope>NUCLEOTIDE SEQUENCE [LARGE SCALE GENOMIC DNA]</scope>
    <source>
        <strain evidence="2 3">OMZ 804</strain>
    </source>
</reference>
<dbReference type="InterPro" id="IPR006439">
    <property type="entry name" value="HAD-SF_hydro_IA"/>
</dbReference>
<accession>A0A6P1XYB8</accession>
<dbReference type="EMBL" id="CP048020">
    <property type="protein sequence ID" value="QHX42437.1"/>
    <property type="molecule type" value="Genomic_DNA"/>
</dbReference>
<dbReference type="SFLD" id="SFLDS00003">
    <property type="entry name" value="Haloacid_Dehalogenase"/>
    <property type="match status" value="1"/>
</dbReference>
<dbReference type="InterPro" id="IPR051540">
    <property type="entry name" value="S-2-haloacid_dehalogenase"/>
</dbReference>
<dbReference type="Proteomes" id="UP000464374">
    <property type="component" value="Chromosome"/>
</dbReference>
<evidence type="ECO:0000256" key="1">
    <source>
        <dbReference type="ARBA" id="ARBA00022801"/>
    </source>
</evidence>
<evidence type="ECO:0000313" key="3">
    <source>
        <dbReference type="Proteomes" id="UP000464374"/>
    </source>
</evidence>
<dbReference type="Gene3D" id="3.40.50.1000">
    <property type="entry name" value="HAD superfamily/HAD-like"/>
    <property type="match status" value="1"/>
</dbReference>
<dbReference type="RefSeq" id="WP_162662320.1">
    <property type="nucleotide sequence ID" value="NZ_CP048020.1"/>
</dbReference>
<proteinExistence type="predicted"/>
<dbReference type="InterPro" id="IPR036412">
    <property type="entry name" value="HAD-like_sf"/>
</dbReference>
<dbReference type="PANTHER" id="PTHR43316">
    <property type="entry name" value="HYDROLASE, HALOACID DELAHOGENASE-RELATED"/>
    <property type="match status" value="1"/>
</dbReference>
<dbReference type="PRINTS" id="PR00413">
    <property type="entry name" value="HADHALOGNASE"/>
</dbReference>
<name>A0A6P1XYB8_9SPIR</name>
<dbReference type="SUPFAM" id="SSF56784">
    <property type="entry name" value="HAD-like"/>
    <property type="match status" value="1"/>
</dbReference>
<dbReference type="GO" id="GO:0016787">
    <property type="term" value="F:hydrolase activity"/>
    <property type="evidence" value="ECO:0007669"/>
    <property type="project" value="UniProtKB-KW"/>
</dbReference>
<dbReference type="KEGG" id="trz:GWP43_02090"/>
<evidence type="ECO:0000313" key="2">
    <source>
        <dbReference type="EMBL" id="QHX42437.1"/>
    </source>
</evidence>
<protein>
    <submittedName>
        <fullName evidence="2">HAD family hydrolase</fullName>
    </submittedName>
</protein>
<dbReference type="AlphaFoldDB" id="A0A6P1XYB8"/>
<dbReference type="Gene3D" id="1.10.150.520">
    <property type="match status" value="1"/>
</dbReference>